<name>A0ACC0Y201_9ROSI</name>
<dbReference type="Proteomes" id="UP001163603">
    <property type="component" value="Chromosome 9"/>
</dbReference>
<keyword evidence="2" id="KW-1185">Reference proteome</keyword>
<evidence type="ECO:0000313" key="1">
    <source>
        <dbReference type="EMBL" id="KAJ0027543.1"/>
    </source>
</evidence>
<dbReference type="EMBL" id="CM047744">
    <property type="protein sequence ID" value="KAJ0027543.1"/>
    <property type="molecule type" value="Genomic_DNA"/>
</dbReference>
<accession>A0ACC0Y201</accession>
<evidence type="ECO:0000313" key="2">
    <source>
        <dbReference type="Proteomes" id="UP001163603"/>
    </source>
</evidence>
<gene>
    <name evidence="1" type="ORF">Pint_35768</name>
</gene>
<reference evidence="2" key="1">
    <citation type="journal article" date="2023" name="G3 (Bethesda)">
        <title>Genome assembly and association tests identify interacting loci associated with vigor, precocity, and sex in interspecific pistachio rootstocks.</title>
        <authorList>
            <person name="Palmer W."/>
            <person name="Jacygrad E."/>
            <person name="Sagayaradj S."/>
            <person name="Cavanaugh K."/>
            <person name="Han R."/>
            <person name="Bertier L."/>
            <person name="Beede B."/>
            <person name="Kafkas S."/>
            <person name="Golino D."/>
            <person name="Preece J."/>
            <person name="Michelmore R."/>
        </authorList>
    </citation>
    <scope>NUCLEOTIDE SEQUENCE [LARGE SCALE GENOMIC DNA]</scope>
</reference>
<sequence length="174" mass="19438">MKYGWWTHGLSVVGIVVIGILVGSGMLLQQVECVSSFSHSRVERVSLASFHLEGDAQLWYQILKQETPVITGKNLKMGFTQGMVQLNFLTSLESLRGYSSMAWFKNIKLKFEKLLAKLGRLSQERQISFTGGLAESIRTEVQVSRLATLSSAIRLARLFEAKHMALKRSATSSK</sequence>
<comment type="caution">
    <text evidence="1">The sequence shown here is derived from an EMBL/GenBank/DDBJ whole genome shotgun (WGS) entry which is preliminary data.</text>
</comment>
<organism evidence="1 2">
    <name type="scientific">Pistacia integerrima</name>
    <dbReference type="NCBI Taxonomy" id="434235"/>
    <lineage>
        <taxon>Eukaryota</taxon>
        <taxon>Viridiplantae</taxon>
        <taxon>Streptophyta</taxon>
        <taxon>Embryophyta</taxon>
        <taxon>Tracheophyta</taxon>
        <taxon>Spermatophyta</taxon>
        <taxon>Magnoliopsida</taxon>
        <taxon>eudicotyledons</taxon>
        <taxon>Gunneridae</taxon>
        <taxon>Pentapetalae</taxon>
        <taxon>rosids</taxon>
        <taxon>malvids</taxon>
        <taxon>Sapindales</taxon>
        <taxon>Anacardiaceae</taxon>
        <taxon>Pistacia</taxon>
    </lineage>
</organism>
<protein>
    <submittedName>
        <fullName evidence="1">Uncharacterized protein</fullName>
    </submittedName>
</protein>
<proteinExistence type="predicted"/>